<organism evidence="3 4">
    <name type="scientific">Sphingomonas sanguinis</name>
    <dbReference type="NCBI Taxonomy" id="33051"/>
    <lineage>
        <taxon>Bacteria</taxon>
        <taxon>Pseudomonadati</taxon>
        <taxon>Pseudomonadota</taxon>
        <taxon>Alphaproteobacteria</taxon>
        <taxon>Sphingomonadales</taxon>
        <taxon>Sphingomonadaceae</taxon>
        <taxon>Sphingomonas</taxon>
    </lineage>
</organism>
<feature type="chain" id="PRO_5007547805" description="TonB-dependent receptor" evidence="2">
    <location>
        <begin position="19"/>
        <end position="115"/>
    </location>
</feature>
<accession>A0A147HSA9</accession>
<evidence type="ECO:0000256" key="1">
    <source>
        <dbReference type="SAM" id="MobiDB-lite"/>
    </source>
</evidence>
<keyword evidence="2" id="KW-0732">Signal</keyword>
<evidence type="ECO:0000313" key="3">
    <source>
        <dbReference type="EMBL" id="KTT67726.1"/>
    </source>
</evidence>
<protein>
    <recommendedName>
        <fullName evidence="5">TonB-dependent receptor</fullName>
    </recommendedName>
</protein>
<dbReference type="AlphaFoldDB" id="A0A147HSA9"/>
<gene>
    <name evidence="3" type="ORF">NS319_17165</name>
</gene>
<feature type="signal peptide" evidence="2">
    <location>
        <begin position="1"/>
        <end position="18"/>
    </location>
</feature>
<sequence>MIRSLMLAPLLVALPLFAAPTLAKRIEANPVPAPAAATSAPLTLDEVLRTPARAAPQIVEAPAKIRSAEGRALTASGAFDTVFEAEGRSRTPGYSDCTVASAGGARPRRDNGGYI</sequence>
<evidence type="ECO:0000256" key="2">
    <source>
        <dbReference type="SAM" id="SignalP"/>
    </source>
</evidence>
<proteinExistence type="predicted"/>
<feature type="non-terminal residue" evidence="3">
    <location>
        <position position="115"/>
    </location>
</feature>
<name>A0A147HSA9_9SPHN</name>
<dbReference type="SUPFAM" id="SSF56954">
    <property type="entry name" value="Outer membrane efflux proteins (OEP)"/>
    <property type="match status" value="1"/>
</dbReference>
<evidence type="ECO:0008006" key="5">
    <source>
        <dbReference type="Google" id="ProtNLM"/>
    </source>
</evidence>
<reference evidence="3 4" key="1">
    <citation type="journal article" date="2016" name="Front. Microbiol.">
        <title>Genomic Resource of Rice Seed Associated Bacteria.</title>
        <authorList>
            <person name="Midha S."/>
            <person name="Bansal K."/>
            <person name="Sharma S."/>
            <person name="Kumar N."/>
            <person name="Patil P.P."/>
            <person name="Chaudhry V."/>
            <person name="Patil P.B."/>
        </authorList>
    </citation>
    <scope>NUCLEOTIDE SEQUENCE [LARGE SCALE GENOMIC DNA]</scope>
    <source>
        <strain evidence="3 4">NS319</strain>
    </source>
</reference>
<dbReference type="PATRIC" id="fig|33051.3.peg.1001"/>
<feature type="region of interest" description="Disordered" evidence="1">
    <location>
        <begin position="88"/>
        <end position="115"/>
    </location>
</feature>
<dbReference type="Proteomes" id="UP000072867">
    <property type="component" value="Unassembled WGS sequence"/>
</dbReference>
<evidence type="ECO:0000313" key="4">
    <source>
        <dbReference type="Proteomes" id="UP000072867"/>
    </source>
</evidence>
<comment type="caution">
    <text evidence="3">The sequence shown here is derived from an EMBL/GenBank/DDBJ whole genome shotgun (WGS) entry which is preliminary data.</text>
</comment>
<dbReference type="EMBL" id="LDTD01000154">
    <property type="protein sequence ID" value="KTT67726.1"/>
    <property type="molecule type" value="Genomic_DNA"/>
</dbReference>